<keyword evidence="4" id="KW-1185">Reference proteome</keyword>
<protein>
    <recommendedName>
        <fullName evidence="2">Glycoside-hydrolase family GH114 TIM-barrel domain-containing protein</fullName>
    </recommendedName>
</protein>
<proteinExistence type="predicted"/>
<dbReference type="PRINTS" id="PR01545">
    <property type="entry name" value="THEMAYE10DUF"/>
</dbReference>
<name>A0ABP7EGV1_9SPHN</name>
<dbReference type="InterPro" id="IPR016062">
    <property type="entry name" value="TM1410-rel"/>
</dbReference>
<dbReference type="InterPro" id="IPR004352">
    <property type="entry name" value="GH114_TIM-barrel"/>
</dbReference>
<gene>
    <name evidence="3" type="ORF">GCM10022268_28010</name>
</gene>
<comment type="caution">
    <text evidence="3">The sequence shown here is derived from an EMBL/GenBank/DDBJ whole genome shotgun (WGS) entry which is preliminary data.</text>
</comment>
<evidence type="ECO:0000256" key="1">
    <source>
        <dbReference type="SAM" id="SignalP"/>
    </source>
</evidence>
<dbReference type="Gene3D" id="3.20.20.70">
    <property type="entry name" value="Aldolase class I"/>
    <property type="match status" value="1"/>
</dbReference>
<sequence>MGLNADMPLFRRLLRLLTRAGLALLIGQAGAFAKQPREIRLPAGNDWRWAVDYGARTDPAHARQYDLLVLEPDHARLLAPLRRPGALAIGYISLGEVEKRRPFAASLATAGALLAANPHWPDARYADLRHPRWRAEILDRLVPAIMARGYNGIFIDTLDNAEAMERADPIGRAGMIDAAASLVRAIHDRFPAAIIVINRGYALLPKVADAIDGVLGEAMATRWNFATRSYDRLSDDDWQWQAERLRAAKAINPALALLTLDYWDPADAAGARALYKRERAAGFVPYVSVLALDRILPEPPR</sequence>
<feature type="signal peptide" evidence="1">
    <location>
        <begin position="1"/>
        <end position="31"/>
    </location>
</feature>
<dbReference type="Pfam" id="PF03537">
    <property type="entry name" value="Glyco_hydro_114"/>
    <property type="match status" value="1"/>
</dbReference>
<feature type="chain" id="PRO_5045434824" description="Glycoside-hydrolase family GH114 TIM-barrel domain-containing protein" evidence="1">
    <location>
        <begin position="32"/>
        <end position="301"/>
    </location>
</feature>
<accession>A0ABP7EGV1</accession>
<dbReference type="RefSeq" id="WP_344694016.1">
    <property type="nucleotide sequence ID" value="NZ_BAABBF010000006.1"/>
</dbReference>
<dbReference type="SUPFAM" id="SSF51445">
    <property type="entry name" value="(Trans)glycosidases"/>
    <property type="match status" value="1"/>
</dbReference>
<dbReference type="PANTHER" id="PTHR35882:SF2">
    <property type="entry name" value="PELA"/>
    <property type="match status" value="1"/>
</dbReference>
<organism evidence="3 4">
    <name type="scientific">Sphingomonas cynarae</name>
    <dbReference type="NCBI Taxonomy" id="930197"/>
    <lineage>
        <taxon>Bacteria</taxon>
        <taxon>Pseudomonadati</taxon>
        <taxon>Pseudomonadota</taxon>
        <taxon>Alphaproteobacteria</taxon>
        <taxon>Sphingomonadales</taxon>
        <taxon>Sphingomonadaceae</taxon>
        <taxon>Sphingomonas</taxon>
    </lineage>
</organism>
<dbReference type="InterPro" id="IPR013785">
    <property type="entry name" value="Aldolase_TIM"/>
</dbReference>
<dbReference type="InterPro" id="IPR017853">
    <property type="entry name" value="GH"/>
</dbReference>
<evidence type="ECO:0000259" key="2">
    <source>
        <dbReference type="Pfam" id="PF03537"/>
    </source>
</evidence>
<feature type="domain" description="Glycoside-hydrolase family GH114 TIM-barrel" evidence="2">
    <location>
        <begin position="47"/>
        <end position="293"/>
    </location>
</feature>
<dbReference type="PANTHER" id="PTHR35882">
    <property type="entry name" value="PELA"/>
    <property type="match status" value="1"/>
</dbReference>
<dbReference type="EMBL" id="BAABBF010000006">
    <property type="protein sequence ID" value="GAA3717978.1"/>
    <property type="molecule type" value="Genomic_DNA"/>
</dbReference>
<reference evidence="4" key="1">
    <citation type="journal article" date="2019" name="Int. J. Syst. Evol. Microbiol.">
        <title>The Global Catalogue of Microorganisms (GCM) 10K type strain sequencing project: providing services to taxonomists for standard genome sequencing and annotation.</title>
        <authorList>
            <consortium name="The Broad Institute Genomics Platform"/>
            <consortium name="The Broad Institute Genome Sequencing Center for Infectious Disease"/>
            <person name="Wu L."/>
            <person name="Ma J."/>
        </authorList>
    </citation>
    <scope>NUCLEOTIDE SEQUENCE [LARGE SCALE GENOMIC DNA]</scope>
    <source>
        <strain evidence="4">JCM 17498</strain>
    </source>
</reference>
<evidence type="ECO:0000313" key="3">
    <source>
        <dbReference type="EMBL" id="GAA3717978.1"/>
    </source>
</evidence>
<keyword evidence="1" id="KW-0732">Signal</keyword>
<dbReference type="Proteomes" id="UP001500523">
    <property type="component" value="Unassembled WGS sequence"/>
</dbReference>
<evidence type="ECO:0000313" key="4">
    <source>
        <dbReference type="Proteomes" id="UP001500523"/>
    </source>
</evidence>